<feature type="non-terminal residue" evidence="2">
    <location>
        <position position="391"/>
    </location>
</feature>
<dbReference type="EMBL" id="OZ023710">
    <property type="protein sequence ID" value="CAK9883283.1"/>
    <property type="molecule type" value="Genomic_DNA"/>
</dbReference>
<dbReference type="Proteomes" id="UP001497522">
    <property type="component" value="Chromosome 9"/>
</dbReference>
<organism evidence="2 3">
    <name type="scientific">Sphagnum jensenii</name>
    <dbReference type="NCBI Taxonomy" id="128206"/>
    <lineage>
        <taxon>Eukaryota</taxon>
        <taxon>Viridiplantae</taxon>
        <taxon>Streptophyta</taxon>
        <taxon>Embryophyta</taxon>
        <taxon>Bryophyta</taxon>
        <taxon>Sphagnophytina</taxon>
        <taxon>Sphagnopsida</taxon>
        <taxon>Sphagnales</taxon>
        <taxon>Sphagnaceae</taxon>
        <taxon>Sphagnum</taxon>
    </lineage>
</organism>
<sequence length="391" mass="45946">FKWDCPIVEKRVNVYAFGEGKPMNVGILVPFSSAQRLAGRNSYKVEDANHMEVCKPTRRDHISYTLLLKFIKEVARENHYEALHLSQAIFGLESYVERRPCIIQEHMKTLSPEDSWSLFCVHAFGTSSSVPHRLEASAKSMAEECGDDPEIDAYDLLMKLRRRSLIESIANLDDDWHTERQYEHHSNWSSRIEEFHKRLAEEFDEHSDGELDEELDEELDGESDEDLHVDLDEDLDEGLVPGYVGDDPEIDAYDLSMKLRRRSLIESIEKLDANLDDVWEERQLNRKLLNEKLHEGFHELLDEDLDEQSDGELDEESDEELDGQSDEDLHEWLDEDLDEDLDEESDEKVDEEVFPQYKECRNDLKRSCRKNRKNSLIWRSFRIKFSELDLY</sequence>
<evidence type="ECO:0000256" key="1">
    <source>
        <dbReference type="SAM" id="MobiDB-lite"/>
    </source>
</evidence>
<evidence type="ECO:0000313" key="3">
    <source>
        <dbReference type="Proteomes" id="UP001497522"/>
    </source>
</evidence>
<reference evidence="2" key="1">
    <citation type="submission" date="2024-03" db="EMBL/GenBank/DDBJ databases">
        <authorList>
            <consortium name="ELIXIR-Norway"/>
            <consortium name="Elixir Norway"/>
        </authorList>
    </citation>
    <scope>NUCLEOTIDE SEQUENCE</scope>
</reference>
<protein>
    <submittedName>
        <fullName evidence="2">Uncharacterized protein</fullName>
    </submittedName>
</protein>
<proteinExistence type="predicted"/>
<feature type="region of interest" description="Disordered" evidence="1">
    <location>
        <begin position="303"/>
        <end position="351"/>
    </location>
</feature>
<keyword evidence="3" id="KW-1185">Reference proteome</keyword>
<gene>
    <name evidence="2" type="ORF">CSSPJE1EN2_LOCUS24534</name>
</gene>
<accession>A0ABP1C394</accession>
<name>A0ABP1C394_9BRYO</name>
<evidence type="ECO:0000313" key="2">
    <source>
        <dbReference type="EMBL" id="CAK9883283.1"/>
    </source>
</evidence>